<proteinExistence type="predicted"/>
<feature type="non-terminal residue" evidence="2">
    <location>
        <position position="1"/>
    </location>
</feature>
<evidence type="ECO:0000256" key="1">
    <source>
        <dbReference type="SAM" id="Phobius"/>
    </source>
</evidence>
<organism evidence="2 3">
    <name type="scientific">Reticulomyxa filosa</name>
    <dbReference type="NCBI Taxonomy" id="46433"/>
    <lineage>
        <taxon>Eukaryota</taxon>
        <taxon>Sar</taxon>
        <taxon>Rhizaria</taxon>
        <taxon>Retaria</taxon>
        <taxon>Foraminifera</taxon>
        <taxon>Monothalamids</taxon>
        <taxon>Reticulomyxidae</taxon>
        <taxon>Reticulomyxa</taxon>
    </lineage>
</organism>
<dbReference type="AlphaFoldDB" id="X6M0F2"/>
<dbReference type="OrthoDB" id="447173at2759"/>
<dbReference type="EMBL" id="ASPP01027136">
    <property type="protein sequence ID" value="ETO06440.1"/>
    <property type="molecule type" value="Genomic_DNA"/>
</dbReference>
<feature type="non-terminal residue" evidence="2">
    <location>
        <position position="195"/>
    </location>
</feature>
<accession>X6M0F2</accession>
<reference evidence="2 3" key="1">
    <citation type="journal article" date="2013" name="Curr. Biol.">
        <title>The Genome of the Foraminiferan Reticulomyxa filosa.</title>
        <authorList>
            <person name="Glockner G."/>
            <person name="Hulsmann N."/>
            <person name="Schleicher M."/>
            <person name="Noegel A.A."/>
            <person name="Eichinger L."/>
            <person name="Gallinger C."/>
            <person name="Pawlowski J."/>
            <person name="Sierra R."/>
            <person name="Euteneuer U."/>
            <person name="Pillet L."/>
            <person name="Moustafa A."/>
            <person name="Platzer M."/>
            <person name="Groth M."/>
            <person name="Szafranski K."/>
            <person name="Schliwa M."/>
        </authorList>
    </citation>
    <scope>NUCLEOTIDE SEQUENCE [LARGE SCALE GENOMIC DNA]</scope>
</reference>
<feature type="transmembrane region" description="Helical" evidence="1">
    <location>
        <begin position="105"/>
        <end position="128"/>
    </location>
</feature>
<sequence length="195" mass="22548">GWCKLVPSVDEANGFLEFAITVAMLLGINVFVLASDSKNGNENVNMWRNQGTKIAEIECQVKDKYEKEHEYVCVCVAMGNGYDPRYKVGKVIKTRRFATHNWKKIMSAINFLRINLLLSVSMLGFALFDKLSQLVIVVFLQESAEAMFCKSFHALFAQQDNHVDVQLTFDFIDVKRRYPKHYQYLQEHVNILRDQ</sequence>
<keyword evidence="1" id="KW-0812">Transmembrane</keyword>
<gene>
    <name evidence="2" type="ORF">RFI_30952</name>
</gene>
<dbReference type="Proteomes" id="UP000023152">
    <property type="component" value="Unassembled WGS sequence"/>
</dbReference>
<keyword evidence="3" id="KW-1185">Reference proteome</keyword>
<name>X6M0F2_RETFI</name>
<keyword evidence="1" id="KW-0472">Membrane</keyword>
<feature type="transmembrane region" description="Helical" evidence="1">
    <location>
        <begin position="15"/>
        <end position="34"/>
    </location>
</feature>
<keyword evidence="1" id="KW-1133">Transmembrane helix</keyword>
<protein>
    <submittedName>
        <fullName evidence="2">Uncharacterized protein</fullName>
    </submittedName>
</protein>
<comment type="caution">
    <text evidence="2">The sequence shown here is derived from an EMBL/GenBank/DDBJ whole genome shotgun (WGS) entry which is preliminary data.</text>
</comment>
<evidence type="ECO:0000313" key="2">
    <source>
        <dbReference type="EMBL" id="ETO06440.1"/>
    </source>
</evidence>
<evidence type="ECO:0000313" key="3">
    <source>
        <dbReference type="Proteomes" id="UP000023152"/>
    </source>
</evidence>